<evidence type="ECO:0000256" key="9">
    <source>
        <dbReference type="ARBA" id="ARBA00023125"/>
    </source>
</evidence>
<dbReference type="InterPro" id="IPR056924">
    <property type="entry name" value="SH3_Tf2-1"/>
</dbReference>
<dbReference type="Gene3D" id="1.10.340.70">
    <property type="match status" value="1"/>
</dbReference>
<dbReference type="GO" id="GO:0006508">
    <property type="term" value="P:proteolysis"/>
    <property type="evidence" value="ECO:0007669"/>
    <property type="project" value="UniProtKB-KW"/>
</dbReference>
<dbReference type="GO" id="GO:0006310">
    <property type="term" value="P:DNA recombination"/>
    <property type="evidence" value="ECO:0007669"/>
    <property type="project" value="UniProtKB-KW"/>
</dbReference>
<evidence type="ECO:0000259" key="12">
    <source>
        <dbReference type="PROSITE" id="PS50994"/>
    </source>
</evidence>
<name>A0A9W7LY18_HIBTR</name>
<keyword evidence="8" id="KW-0548">Nucleotidyltransferase</keyword>
<reference evidence="14" key="1">
    <citation type="submission" date="2023-05" db="EMBL/GenBank/DDBJ databases">
        <title>Genome and transcriptome analyses reveal genes involved in the formation of fine ridges on petal epidermal cells in Hibiscus trionum.</title>
        <authorList>
            <person name="Koshimizu S."/>
            <person name="Masuda S."/>
            <person name="Ishii T."/>
            <person name="Shirasu K."/>
            <person name="Hoshino A."/>
            <person name="Arita M."/>
        </authorList>
    </citation>
    <scope>NUCLEOTIDE SEQUENCE</scope>
    <source>
        <strain evidence="14">Hamamatsu line</strain>
    </source>
</reference>
<keyword evidence="5" id="KW-0460">Magnesium</keyword>
<keyword evidence="15" id="KW-1185">Reference proteome</keyword>
<dbReference type="EMBL" id="BSYR01000019">
    <property type="protein sequence ID" value="GMI82095.1"/>
    <property type="molecule type" value="Genomic_DNA"/>
</dbReference>
<organism evidence="14 15">
    <name type="scientific">Hibiscus trionum</name>
    <name type="common">Flower of an hour</name>
    <dbReference type="NCBI Taxonomy" id="183268"/>
    <lineage>
        <taxon>Eukaryota</taxon>
        <taxon>Viridiplantae</taxon>
        <taxon>Streptophyta</taxon>
        <taxon>Embryophyta</taxon>
        <taxon>Tracheophyta</taxon>
        <taxon>Spermatophyta</taxon>
        <taxon>Magnoliopsida</taxon>
        <taxon>eudicotyledons</taxon>
        <taxon>Gunneridae</taxon>
        <taxon>Pentapetalae</taxon>
        <taxon>rosids</taxon>
        <taxon>malvids</taxon>
        <taxon>Malvales</taxon>
        <taxon>Malvaceae</taxon>
        <taxon>Malvoideae</taxon>
        <taxon>Hibiscus</taxon>
    </lineage>
</organism>
<keyword evidence="3" id="KW-0064">Aspartyl protease</keyword>
<dbReference type="InterPro" id="IPR001584">
    <property type="entry name" value="Integrase_cat-core"/>
</dbReference>
<proteinExistence type="predicted"/>
<dbReference type="Proteomes" id="UP001165190">
    <property type="component" value="Unassembled WGS sequence"/>
</dbReference>
<evidence type="ECO:0000256" key="11">
    <source>
        <dbReference type="SAM" id="MobiDB-lite"/>
    </source>
</evidence>
<gene>
    <name evidence="13" type="ORF">HRI_001878800</name>
    <name evidence="14" type="ORF">HRI_001879000</name>
</gene>
<evidence type="ECO:0000256" key="3">
    <source>
        <dbReference type="ARBA" id="ARBA00022750"/>
    </source>
</evidence>
<evidence type="ECO:0000256" key="5">
    <source>
        <dbReference type="ARBA" id="ARBA00022842"/>
    </source>
</evidence>
<keyword evidence="6" id="KW-0229">DNA integration</keyword>
<feature type="region of interest" description="Disordered" evidence="11">
    <location>
        <begin position="440"/>
        <end position="490"/>
    </location>
</feature>
<dbReference type="AlphaFoldDB" id="A0A9W7LY18"/>
<evidence type="ECO:0000313" key="14">
    <source>
        <dbReference type="EMBL" id="GMI82097.1"/>
    </source>
</evidence>
<evidence type="ECO:0000256" key="8">
    <source>
        <dbReference type="ARBA" id="ARBA00022932"/>
    </source>
</evidence>
<dbReference type="GO" id="GO:0015074">
    <property type="term" value="P:DNA integration"/>
    <property type="evidence" value="ECO:0007669"/>
    <property type="project" value="UniProtKB-KW"/>
</dbReference>
<feature type="compositionally biased region" description="Basic and acidic residues" evidence="11">
    <location>
        <begin position="469"/>
        <end position="480"/>
    </location>
</feature>
<sequence>MGILEALRAASTADPQFQQLRDNIRSDPLAYSQYEFHNGLLLLRNRIMVPAETALRSLLLQEFHNSVVGGHAGVTRTFHRLAANFYWSGMRKDVRRFVADCQVCQRMKSDSLTPAGLLQPLPIPAQVFEDISLDFIVGLPKSNGKEAILVVVDRLTKYGHFFSLPRHFDSAAVAHILVHGVIKLHGIPRSIVSDRDRLFLSELWTELARLQGTELCFSSAYHPQSDGQTEALNRCLEMYLRCMTGDDPSKWEQYLAWAEYWYNTSFQSSAGMTPFRALYGRDPPTILTYLEGSSRNTQLAQQLLERDELLRVLKTNLQRAQQRMKLQADKHRRELILSEGSWAFVRLQPYRQVSLRLQKHQKLGPRYFGPYRVLQRIGPVAYKLDLPASTRIHPVFHISQLKPCHGQPQQQITPLPLLREDVTSPSTTVDLEDKVHLPGRGTVMDGPFVSAPKNVTADDSNATTSPGNEEPRRSSREKRAPKNLTNFVRF</sequence>
<dbReference type="GO" id="GO:0003964">
    <property type="term" value="F:RNA-directed DNA polymerase activity"/>
    <property type="evidence" value="ECO:0007669"/>
    <property type="project" value="UniProtKB-KW"/>
</dbReference>
<dbReference type="GO" id="GO:0003887">
    <property type="term" value="F:DNA-directed DNA polymerase activity"/>
    <property type="evidence" value="ECO:0007669"/>
    <property type="project" value="UniProtKB-KW"/>
</dbReference>
<comment type="caution">
    <text evidence="14">The sequence shown here is derived from an EMBL/GenBank/DDBJ whole genome shotgun (WGS) entry which is preliminary data.</text>
</comment>
<dbReference type="GO" id="GO:0003677">
    <property type="term" value="F:DNA binding"/>
    <property type="evidence" value="ECO:0007669"/>
    <property type="project" value="UniProtKB-KW"/>
</dbReference>
<keyword evidence="9" id="KW-0238">DNA-binding</keyword>
<evidence type="ECO:0000313" key="13">
    <source>
        <dbReference type="EMBL" id="GMI82095.1"/>
    </source>
</evidence>
<keyword evidence="4" id="KW-0378">Hydrolase</keyword>
<keyword evidence="10" id="KW-0233">DNA recombination</keyword>
<dbReference type="PROSITE" id="PS50994">
    <property type="entry name" value="INTEGRASE"/>
    <property type="match status" value="1"/>
</dbReference>
<evidence type="ECO:0000256" key="2">
    <source>
        <dbReference type="ARBA" id="ARBA00022723"/>
    </source>
</evidence>
<keyword evidence="8" id="KW-0808">Transferase</keyword>
<dbReference type="PANTHER" id="PTHR37984:SF5">
    <property type="entry name" value="PROTEIN NYNRIN-LIKE"/>
    <property type="match status" value="1"/>
</dbReference>
<dbReference type="FunFam" id="1.10.340.70:FF:000001">
    <property type="entry name" value="Retrovirus-related Pol polyprotein from transposon gypsy-like Protein"/>
    <property type="match status" value="1"/>
</dbReference>
<dbReference type="GO" id="GO:0046872">
    <property type="term" value="F:metal ion binding"/>
    <property type="evidence" value="ECO:0007669"/>
    <property type="project" value="UniProtKB-KW"/>
</dbReference>
<dbReference type="PANTHER" id="PTHR37984">
    <property type="entry name" value="PROTEIN CBG26694"/>
    <property type="match status" value="1"/>
</dbReference>
<dbReference type="InterPro" id="IPR050951">
    <property type="entry name" value="Retrovirus_Pol_polyprotein"/>
</dbReference>
<keyword evidence="1" id="KW-0645">Protease</keyword>
<dbReference type="Pfam" id="PF17921">
    <property type="entry name" value="Integrase_H2C2"/>
    <property type="match status" value="1"/>
</dbReference>
<dbReference type="GO" id="GO:0004190">
    <property type="term" value="F:aspartic-type endopeptidase activity"/>
    <property type="evidence" value="ECO:0007669"/>
    <property type="project" value="UniProtKB-KW"/>
</dbReference>
<dbReference type="EMBL" id="BSYR01000019">
    <property type="protein sequence ID" value="GMI82097.1"/>
    <property type="molecule type" value="Genomic_DNA"/>
</dbReference>
<feature type="domain" description="Integrase catalytic" evidence="12">
    <location>
        <begin position="118"/>
        <end position="282"/>
    </location>
</feature>
<evidence type="ECO:0000313" key="15">
    <source>
        <dbReference type="Proteomes" id="UP001165190"/>
    </source>
</evidence>
<dbReference type="Pfam" id="PF24626">
    <property type="entry name" value="SH3_Tf2-1"/>
    <property type="match status" value="1"/>
</dbReference>
<protein>
    <recommendedName>
        <fullName evidence="12">Integrase catalytic domain-containing protein</fullName>
    </recommendedName>
</protein>
<evidence type="ECO:0000256" key="1">
    <source>
        <dbReference type="ARBA" id="ARBA00022670"/>
    </source>
</evidence>
<dbReference type="InterPro" id="IPR041588">
    <property type="entry name" value="Integrase_H2C2"/>
</dbReference>
<feature type="compositionally biased region" description="Polar residues" evidence="11">
    <location>
        <begin position="457"/>
        <end position="467"/>
    </location>
</feature>
<dbReference type="Gene3D" id="3.30.420.10">
    <property type="entry name" value="Ribonuclease H-like superfamily/Ribonuclease H"/>
    <property type="match status" value="1"/>
</dbReference>
<evidence type="ECO:0000256" key="6">
    <source>
        <dbReference type="ARBA" id="ARBA00022908"/>
    </source>
</evidence>
<evidence type="ECO:0000256" key="4">
    <source>
        <dbReference type="ARBA" id="ARBA00022801"/>
    </source>
</evidence>
<dbReference type="OrthoDB" id="5554229at2759"/>
<keyword evidence="8" id="KW-0239">DNA-directed DNA polymerase</keyword>
<dbReference type="SUPFAM" id="SSF53098">
    <property type="entry name" value="Ribonuclease H-like"/>
    <property type="match status" value="1"/>
</dbReference>
<keyword evidence="7" id="KW-0695">RNA-directed DNA polymerase</keyword>
<keyword evidence="2" id="KW-0479">Metal-binding</keyword>
<dbReference type="InterPro" id="IPR036397">
    <property type="entry name" value="RNaseH_sf"/>
</dbReference>
<evidence type="ECO:0000256" key="10">
    <source>
        <dbReference type="ARBA" id="ARBA00023172"/>
    </source>
</evidence>
<accession>A0A9W7LY18</accession>
<dbReference type="InterPro" id="IPR012337">
    <property type="entry name" value="RNaseH-like_sf"/>
</dbReference>
<evidence type="ECO:0000256" key="7">
    <source>
        <dbReference type="ARBA" id="ARBA00022918"/>
    </source>
</evidence>